<sequence length="411" mass="43829">MLATYVNKIKEDAEPTNAAVAPSPIQAAGPTTETLRTCGTIVAILPLDEGEDFTIPIVNAQGSTSDASRTSLKRSAPSHEEPRAKRLRQSDEQAVASTSKNSPPHATPSRRPSRPRKSSGLFRYIAQSIFRSSWSNPTFTSGSSSTSPNPWQIPAEALHTPEKPVIPSPVTNGLALKRQDSFIAVDRGDHEEWLSPRLARLEPENIVRIGSFPLYYPPGWPHSSGRVSGSASTSGTPTITPRRGGPGARVMDDRNGVERDVLEETPQAGSSVTQAAAAGLDNAGASDSNGSFALPDNAKGKKRARDSEDEASDRYRQRSRSAESMPSQSSLCLPSADGEGALTLLANIESESRVNDCQGLSPRPLQGSHGAHSKMAPASRPRRSTRSPAGPSIQVNQASTLRHSPRKPLSK</sequence>
<feature type="region of interest" description="Disordered" evidence="1">
    <location>
        <begin position="223"/>
        <end position="252"/>
    </location>
</feature>
<feature type="compositionally biased region" description="Low complexity" evidence="1">
    <location>
        <begin position="223"/>
        <end position="235"/>
    </location>
</feature>
<evidence type="ECO:0000313" key="3">
    <source>
        <dbReference type="Proteomes" id="UP000027222"/>
    </source>
</evidence>
<feature type="compositionally biased region" description="Polar residues" evidence="1">
    <location>
        <begin position="393"/>
        <end position="402"/>
    </location>
</feature>
<evidence type="ECO:0000313" key="2">
    <source>
        <dbReference type="EMBL" id="KDR81942.1"/>
    </source>
</evidence>
<organism evidence="2 3">
    <name type="scientific">Galerina marginata (strain CBS 339.88)</name>
    <dbReference type="NCBI Taxonomy" id="685588"/>
    <lineage>
        <taxon>Eukaryota</taxon>
        <taxon>Fungi</taxon>
        <taxon>Dikarya</taxon>
        <taxon>Basidiomycota</taxon>
        <taxon>Agaricomycotina</taxon>
        <taxon>Agaricomycetes</taxon>
        <taxon>Agaricomycetidae</taxon>
        <taxon>Agaricales</taxon>
        <taxon>Agaricineae</taxon>
        <taxon>Strophariaceae</taxon>
        <taxon>Galerina</taxon>
    </lineage>
</organism>
<evidence type="ECO:0000256" key="1">
    <source>
        <dbReference type="SAM" id="MobiDB-lite"/>
    </source>
</evidence>
<proteinExistence type="predicted"/>
<dbReference type="Proteomes" id="UP000027222">
    <property type="component" value="Unassembled WGS sequence"/>
</dbReference>
<gene>
    <name evidence="2" type="ORF">GALMADRAFT_221825</name>
</gene>
<name>A0A067TI11_GALM3</name>
<feature type="region of interest" description="Disordered" evidence="1">
    <location>
        <begin position="281"/>
        <end position="335"/>
    </location>
</feature>
<feature type="region of interest" description="Disordered" evidence="1">
    <location>
        <begin position="60"/>
        <end position="118"/>
    </location>
</feature>
<dbReference type="EMBL" id="KL142370">
    <property type="protein sequence ID" value="KDR81942.1"/>
    <property type="molecule type" value="Genomic_DNA"/>
</dbReference>
<feature type="compositionally biased region" description="Polar residues" evidence="1">
    <location>
        <begin position="322"/>
        <end position="332"/>
    </location>
</feature>
<protein>
    <submittedName>
        <fullName evidence="2">Uncharacterized protein</fullName>
    </submittedName>
</protein>
<dbReference type="AlphaFoldDB" id="A0A067TI11"/>
<keyword evidence="3" id="KW-1185">Reference proteome</keyword>
<feature type="compositionally biased region" description="Polar residues" evidence="1">
    <location>
        <begin position="60"/>
        <end position="70"/>
    </location>
</feature>
<dbReference type="HOGENOM" id="CLU_669108_0_0_1"/>
<accession>A0A067TI11</accession>
<reference evidence="3" key="1">
    <citation type="journal article" date="2014" name="Proc. Natl. Acad. Sci. U.S.A.">
        <title>Extensive sampling of basidiomycete genomes demonstrates inadequacy of the white-rot/brown-rot paradigm for wood decay fungi.</title>
        <authorList>
            <person name="Riley R."/>
            <person name="Salamov A.A."/>
            <person name="Brown D.W."/>
            <person name="Nagy L.G."/>
            <person name="Floudas D."/>
            <person name="Held B.W."/>
            <person name="Levasseur A."/>
            <person name="Lombard V."/>
            <person name="Morin E."/>
            <person name="Otillar R."/>
            <person name="Lindquist E.A."/>
            <person name="Sun H."/>
            <person name="LaButti K.M."/>
            <person name="Schmutz J."/>
            <person name="Jabbour D."/>
            <person name="Luo H."/>
            <person name="Baker S.E."/>
            <person name="Pisabarro A.G."/>
            <person name="Walton J.D."/>
            <person name="Blanchette R.A."/>
            <person name="Henrissat B."/>
            <person name="Martin F."/>
            <person name="Cullen D."/>
            <person name="Hibbett D.S."/>
            <person name="Grigoriev I.V."/>
        </authorList>
    </citation>
    <scope>NUCLEOTIDE SEQUENCE [LARGE SCALE GENOMIC DNA]</scope>
    <source>
        <strain evidence="3">CBS 339.88</strain>
    </source>
</reference>
<feature type="compositionally biased region" description="Basic and acidic residues" evidence="1">
    <location>
        <begin position="77"/>
        <end position="91"/>
    </location>
</feature>
<feature type="region of interest" description="Disordered" evidence="1">
    <location>
        <begin position="352"/>
        <end position="411"/>
    </location>
</feature>